<dbReference type="GO" id="GO:0004252">
    <property type="term" value="F:serine-type endopeptidase activity"/>
    <property type="evidence" value="ECO:0007669"/>
    <property type="project" value="TreeGrafter"/>
</dbReference>
<organism evidence="4 5">
    <name type="scientific">Hyphomonas johnsonii MHS-2</name>
    <dbReference type="NCBI Taxonomy" id="1280950"/>
    <lineage>
        <taxon>Bacteria</taxon>
        <taxon>Pseudomonadati</taxon>
        <taxon>Pseudomonadota</taxon>
        <taxon>Alphaproteobacteria</taxon>
        <taxon>Hyphomonadales</taxon>
        <taxon>Hyphomonadaceae</taxon>
        <taxon>Hyphomonas</taxon>
    </lineage>
</organism>
<dbReference type="Proteomes" id="UP000025171">
    <property type="component" value="Unassembled WGS sequence"/>
</dbReference>
<protein>
    <submittedName>
        <fullName evidence="4">Peptidase S9</fullName>
    </submittedName>
</protein>
<dbReference type="STRING" id="1280950.HJO_15638"/>
<evidence type="ECO:0000256" key="1">
    <source>
        <dbReference type="ARBA" id="ARBA00022801"/>
    </source>
</evidence>
<dbReference type="SUPFAM" id="SSF82171">
    <property type="entry name" value="DPP6 N-terminal domain-like"/>
    <property type="match status" value="1"/>
</dbReference>
<dbReference type="Pfam" id="PF00326">
    <property type="entry name" value="Peptidase_S9"/>
    <property type="match status" value="1"/>
</dbReference>
<feature type="signal peptide" evidence="2">
    <location>
        <begin position="1"/>
        <end position="20"/>
    </location>
</feature>
<dbReference type="Gene3D" id="3.40.50.1820">
    <property type="entry name" value="alpha/beta hydrolase"/>
    <property type="match status" value="1"/>
</dbReference>
<evidence type="ECO:0000313" key="4">
    <source>
        <dbReference type="EMBL" id="KCZ88308.1"/>
    </source>
</evidence>
<dbReference type="PATRIC" id="fig|1280950.3.peg.3139"/>
<sequence length="653" mass="70403">MKFLAAAGMSVFCLCGAAGAESANDIAELFGRADAIGDPQISPDGRYLAVECSPELKPSLCIFPLDSAEAPILLPVIQDARLMRHYWANADTLILDIEIFETLQVSSGKEDYAFERAIAFNLTDKKPVMLLKDNRSWVDTNNLVAIDPDDPDKVMFSVVSEVHDKEPGRVRTKNADRFAYYVMKTDLKKGTSRQVDSDGRFVVDAVHAADGKMVAELRYKDIGRGLHSVSITKGNQVLFQRDDVSFNPVSLWGLDTSGNNLIIFLQEGEPYGLHRLSLADGSLAAMETGSAGGTVSPVVDARSLRVVGFEYSGETTEQVFEDPALQSQLAAVRSAMPGASVTLESWTDDRSESVIRVDFPGKPVAYYTFQPGIGALSPLGNKAPHLDDRPLGTIEHISYAARDGLTIPGYLTLPPGKTRDDGPFPLVLLPHGGPEAHDTSTFDWWAQGLAAAGYAVIQPNFRGSTGYGTGFRDAGFGEYGDKMVTDVLDAETWAQAQGLAEAGRTCVVGASYGGYSALMAALHDSAAVQCVVAVNPVTSPFGLLADYRYGSFAVNGMERFLGSGRFDSPAARSSITPVQRVAELKAPVLLIASEEDSTVPIEQSEQLERAAKGVADVTMVRIAGEDHYLRSTRARYDVLSDTLEFLHSHVPAN</sequence>
<dbReference type="SUPFAM" id="SSF53474">
    <property type="entry name" value="alpha/beta-Hydrolases"/>
    <property type="match status" value="1"/>
</dbReference>
<name>A0A059FCQ3_9PROT</name>
<accession>A0A059FCQ3</accession>
<keyword evidence="2" id="KW-0732">Signal</keyword>
<dbReference type="EMBL" id="ARYK01000010">
    <property type="protein sequence ID" value="KCZ88308.1"/>
    <property type="molecule type" value="Genomic_DNA"/>
</dbReference>
<dbReference type="PANTHER" id="PTHR42776">
    <property type="entry name" value="SERINE PEPTIDASE S9 FAMILY MEMBER"/>
    <property type="match status" value="1"/>
</dbReference>
<keyword evidence="5" id="KW-1185">Reference proteome</keyword>
<evidence type="ECO:0000259" key="3">
    <source>
        <dbReference type="Pfam" id="PF00326"/>
    </source>
</evidence>
<comment type="caution">
    <text evidence="4">The sequence shown here is derived from an EMBL/GenBank/DDBJ whole genome shotgun (WGS) entry which is preliminary data.</text>
</comment>
<dbReference type="InterPro" id="IPR001375">
    <property type="entry name" value="Peptidase_S9_cat"/>
</dbReference>
<keyword evidence="1" id="KW-0378">Hydrolase</keyword>
<evidence type="ECO:0000256" key="2">
    <source>
        <dbReference type="SAM" id="SignalP"/>
    </source>
</evidence>
<reference evidence="4 5" key="1">
    <citation type="journal article" date="2014" name="Antonie Van Leeuwenhoek">
        <title>Hyphomonas beringensis sp. nov. and Hyphomonas chukchiensis sp. nov., isolated from surface seawater of the Bering Sea and Chukchi Sea.</title>
        <authorList>
            <person name="Li C."/>
            <person name="Lai Q."/>
            <person name="Li G."/>
            <person name="Dong C."/>
            <person name="Wang J."/>
            <person name="Liao Y."/>
            <person name="Shao Z."/>
        </authorList>
    </citation>
    <scope>NUCLEOTIDE SEQUENCE [LARGE SCALE GENOMIC DNA]</scope>
    <source>
        <strain evidence="4 5">MHS-2</strain>
    </source>
</reference>
<dbReference type="AlphaFoldDB" id="A0A059FCQ3"/>
<dbReference type="eggNOG" id="COG1506">
    <property type="taxonomic scope" value="Bacteria"/>
</dbReference>
<gene>
    <name evidence="4" type="ORF">HJO_15638</name>
</gene>
<dbReference type="PANTHER" id="PTHR42776:SF27">
    <property type="entry name" value="DIPEPTIDYL PEPTIDASE FAMILY MEMBER 6"/>
    <property type="match status" value="1"/>
</dbReference>
<proteinExistence type="predicted"/>
<evidence type="ECO:0000313" key="5">
    <source>
        <dbReference type="Proteomes" id="UP000025171"/>
    </source>
</evidence>
<feature type="chain" id="PRO_5001577964" evidence="2">
    <location>
        <begin position="21"/>
        <end position="653"/>
    </location>
</feature>
<feature type="domain" description="Peptidase S9 prolyl oligopeptidase catalytic" evidence="3">
    <location>
        <begin position="441"/>
        <end position="649"/>
    </location>
</feature>
<dbReference type="GO" id="GO:0006508">
    <property type="term" value="P:proteolysis"/>
    <property type="evidence" value="ECO:0007669"/>
    <property type="project" value="InterPro"/>
</dbReference>
<dbReference type="InterPro" id="IPR029058">
    <property type="entry name" value="AB_hydrolase_fold"/>
</dbReference>